<evidence type="ECO:0000256" key="2">
    <source>
        <dbReference type="ARBA" id="ARBA00022722"/>
    </source>
</evidence>
<keyword evidence="5" id="KW-0690">Ribosome biogenesis</keyword>
<dbReference type="AlphaFoldDB" id="A0A2I1K659"/>
<evidence type="ECO:0000256" key="1">
    <source>
        <dbReference type="ARBA" id="ARBA00022552"/>
    </source>
</evidence>
<evidence type="ECO:0000313" key="7">
    <source>
        <dbReference type="EMBL" id="PKY91139.1"/>
    </source>
</evidence>
<keyword evidence="5" id="KW-0694">RNA-binding</keyword>
<evidence type="ECO:0000256" key="3">
    <source>
        <dbReference type="ARBA" id="ARBA00022759"/>
    </source>
</evidence>
<dbReference type="PIRSF" id="PIRSF005520">
    <property type="entry name" value="UCP005520"/>
    <property type="match status" value="1"/>
</dbReference>
<sequence>MKNNQLSGLTLAYLGDAAWEIAVRRYLIESGLRRPNDLHQAATHFVSAYGQAQLAGALIEEGFFTEIELTIFKRGRNSQSHSSAKHTDIHTYRVATGFEAVCGYLFLENLERFEELCTKGIDYLKEVHHAKQD</sequence>
<dbReference type="Gene3D" id="1.10.1520.10">
    <property type="entry name" value="Ribonuclease III domain"/>
    <property type="match status" value="1"/>
</dbReference>
<dbReference type="InterPro" id="IPR008226">
    <property type="entry name" value="Mini3_fam"/>
</dbReference>
<comment type="subunit">
    <text evidence="5">Homodimer.</text>
</comment>
<comment type="function">
    <text evidence="5">Involved in correct processing of both the 5' and 3' ends of 23S rRNA precursor. Processes 30S rRNA precursor transcript even in absence of ribonuclease 3 (Rnc); Rnc processes 30S rRNA into smaller rRNA precursors.</text>
</comment>
<keyword evidence="5" id="KW-0963">Cytoplasm</keyword>
<comment type="caution">
    <text evidence="7">The sequence shown here is derived from an EMBL/GenBank/DDBJ whole genome shotgun (WGS) entry which is preliminary data.</text>
</comment>
<evidence type="ECO:0000256" key="5">
    <source>
        <dbReference type="HAMAP-Rule" id="MF_01468"/>
    </source>
</evidence>
<accession>A0A2I1K659</accession>
<organism evidence="7 8">
    <name type="scientific">Aerococcus christensenii</name>
    <dbReference type="NCBI Taxonomy" id="87541"/>
    <lineage>
        <taxon>Bacteria</taxon>
        <taxon>Bacillati</taxon>
        <taxon>Bacillota</taxon>
        <taxon>Bacilli</taxon>
        <taxon>Lactobacillales</taxon>
        <taxon>Aerococcaceae</taxon>
        <taxon>Aerococcus</taxon>
    </lineage>
</organism>
<evidence type="ECO:0000259" key="6">
    <source>
        <dbReference type="Pfam" id="PF00636"/>
    </source>
</evidence>
<dbReference type="RefSeq" id="WP_101660624.1">
    <property type="nucleotide sequence ID" value="NZ_PKGZ01000005.1"/>
</dbReference>
<keyword evidence="8" id="KW-1185">Reference proteome</keyword>
<dbReference type="Pfam" id="PF00636">
    <property type="entry name" value="Ribonuclease_3"/>
    <property type="match status" value="1"/>
</dbReference>
<dbReference type="GO" id="GO:0004525">
    <property type="term" value="F:ribonuclease III activity"/>
    <property type="evidence" value="ECO:0007669"/>
    <property type="project" value="InterPro"/>
</dbReference>
<keyword evidence="5" id="KW-0460">Magnesium</keyword>
<dbReference type="EC" id="3.1.26.-" evidence="5"/>
<name>A0A2I1K659_9LACT</name>
<feature type="domain" description="RNase III" evidence="6">
    <location>
        <begin position="10"/>
        <end position="109"/>
    </location>
</feature>
<dbReference type="SUPFAM" id="SSF69065">
    <property type="entry name" value="RNase III domain-like"/>
    <property type="match status" value="1"/>
</dbReference>
<keyword evidence="3 5" id="KW-0255">Endonuclease</keyword>
<dbReference type="PANTHER" id="PTHR34276:SF1">
    <property type="entry name" value="MINI-RIBONUCLEASE 3"/>
    <property type="match status" value="1"/>
</dbReference>
<keyword evidence="4 5" id="KW-0378">Hydrolase</keyword>
<feature type="active site" evidence="5">
    <location>
        <position position="16"/>
    </location>
</feature>
<keyword evidence="5" id="KW-0699">rRNA-binding</keyword>
<dbReference type="InterPro" id="IPR036389">
    <property type="entry name" value="RNase_III_sf"/>
</dbReference>
<gene>
    <name evidence="5" type="primary">mrnC</name>
    <name evidence="7" type="ORF">CYJ27_06470</name>
</gene>
<dbReference type="GO" id="GO:0019843">
    <property type="term" value="F:rRNA binding"/>
    <property type="evidence" value="ECO:0007669"/>
    <property type="project" value="UniProtKB-UniRule"/>
</dbReference>
<comment type="similarity">
    <text evidence="5">Belongs to the MrnC RNase family.</text>
</comment>
<evidence type="ECO:0000256" key="4">
    <source>
        <dbReference type="ARBA" id="ARBA00022801"/>
    </source>
</evidence>
<keyword evidence="1 5" id="KW-0698">rRNA processing</keyword>
<dbReference type="EMBL" id="PKGZ01000005">
    <property type="protein sequence ID" value="PKY91139.1"/>
    <property type="molecule type" value="Genomic_DNA"/>
</dbReference>
<comment type="cofactor">
    <cofactor evidence="5">
        <name>Mg(2+)</name>
        <dbReference type="ChEBI" id="CHEBI:18420"/>
    </cofactor>
</comment>
<proteinExistence type="inferred from homology"/>
<dbReference type="InterPro" id="IPR000999">
    <property type="entry name" value="RNase_III_dom"/>
</dbReference>
<protein>
    <recommendedName>
        <fullName evidence="5">Mini-ribonuclease 3</fullName>
        <shortName evidence="5">Mini-3</shortName>
        <shortName evidence="5">Mini-RNase 3</shortName>
        <ecNumber evidence="5">3.1.26.-</ecNumber>
    </recommendedName>
    <alternativeName>
        <fullName evidence="5">Mini-RNase III</fullName>
        <shortName evidence="5">Mini-III</shortName>
    </alternativeName>
</protein>
<dbReference type="PANTHER" id="PTHR34276">
    <property type="entry name" value="MINI-RIBONUCLEASE 3"/>
    <property type="match status" value="1"/>
</dbReference>
<dbReference type="Proteomes" id="UP000234775">
    <property type="component" value="Unassembled WGS sequence"/>
</dbReference>
<reference evidence="7 8" key="1">
    <citation type="submission" date="2017-12" db="EMBL/GenBank/DDBJ databases">
        <title>Phylogenetic diversity of female urinary microbiome.</title>
        <authorList>
            <person name="Thomas-White K."/>
            <person name="Wolfe A.J."/>
        </authorList>
    </citation>
    <scope>NUCLEOTIDE SEQUENCE [LARGE SCALE GENOMIC DNA]</scope>
    <source>
        <strain evidence="7 8">UMB0844</strain>
    </source>
</reference>
<comment type="subcellular location">
    <subcellularLocation>
        <location evidence="5">Cytoplasm</location>
    </subcellularLocation>
</comment>
<dbReference type="GO" id="GO:0005737">
    <property type="term" value="C:cytoplasm"/>
    <property type="evidence" value="ECO:0007669"/>
    <property type="project" value="UniProtKB-SubCell"/>
</dbReference>
<keyword evidence="2 5" id="KW-0540">Nuclease</keyword>
<dbReference type="HAMAP" id="MF_01468">
    <property type="entry name" value="RNase_Mini_III"/>
    <property type="match status" value="1"/>
</dbReference>
<dbReference type="GO" id="GO:0006364">
    <property type="term" value="P:rRNA processing"/>
    <property type="evidence" value="ECO:0007669"/>
    <property type="project" value="UniProtKB-UniRule"/>
</dbReference>
<evidence type="ECO:0000313" key="8">
    <source>
        <dbReference type="Proteomes" id="UP000234775"/>
    </source>
</evidence>